<dbReference type="Pfam" id="PF19300">
    <property type="entry name" value="BPD_transp_1_N"/>
    <property type="match status" value="1"/>
</dbReference>
<keyword evidence="3" id="KW-1003">Cell membrane</keyword>
<evidence type="ECO:0000259" key="9">
    <source>
        <dbReference type="PROSITE" id="PS50928"/>
    </source>
</evidence>
<keyword evidence="5 7" id="KW-1133">Transmembrane helix</keyword>
<gene>
    <name evidence="10" type="ORF">FOE78_23285</name>
</gene>
<evidence type="ECO:0000256" key="8">
    <source>
        <dbReference type="SAM" id="MobiDB-lite"/>
    </source>
</evidence>
<comment type="similarity">
    <text evidence="7">Belongs to the binding-protein-dependent transport system permease family.</text>
</comment>
<accession>A0A516Q4U4</accession>
<sequence length="366" mass="39612">MTAPNSTDSRSTGLNPAERSRTTAPAITSGRRAWAYARFFVGRFGGMLLVLLIIAVISYLIFYVLPSDPAQLSCGRPCTPDRLEQARAFMGYDEPWWRQFFTFLGGIVAGRTFGSGAAAVQCSAPCFGYSFRLNEPVTELILTRIPVTFSIAIGAAILWLILGVSTGVIAALKRGTVVDRTLTTISVAGVSAPSYLVGLLGIFIFGFTLNMVPVSGYVPFSQSPVDWLWHLILPWIMLALLNAAIYTRLTRGQMLDVLGEDYIRTARAKGLKERRVIGRHALRNVLIPVSTVFGLDLGGLLGGAVITEKVFSMQGLGSLLLDAVGNLDLQVLVGVTLFSAFLIIIANFVVDVTYGLLDPRVKVIDS</sequence>
<dbReference type="GO" id="GO:0005886">
    <property type="term" value="C:plasma membrane"/>
    <property type="evidence" value="ECO:0007669"/>
    <property type="project" value="UniProtKB-SubCell"/>
</dbReference>
<evidence type="ECO:0000313" key="11">
    <source>
        <dbReference type="Proteomes" id="UP000319263"/>
    </source>
</evidence>
<dbReference type="PROSITE" id="PS50928">
    <property type="entry name" value="ABC_TM1"/>
    <property type="match status" value="1"/>
</dbReference>
<dbReference type="RefSeq" id="WP_143988377.1">
    <property type="nucleotide sequence ID" value="NZ_CP041692.1"/>
</dbReference>
<feature type="transmembrane region" description="Helical" evidence="7">
    <location>
        <begin position="40"/>
        <end position="62"/>
    </location>
</feature>
<dbReference type="KEGG" id="mik:FOE78_23285"/>
<name>A0A516Q4U4_9ACTN</name>
<keyword evidence="4 7" id="KW-0812">Transmembrane</keyword>
<dbReference type="InterPro" id="IPR045621">
    <property type="entry name" value="BPD_transp_1_N"/>
</dbReference>
<feature type="transmembrane region" description="Helical" evidence="7">
    <location>
        <begin position="149"/>
        <end position="172"/>
    </location>
</feature>
<feature type="transmembrane region" description="Helical" evidence="7">
    <location>
        <begin position="184"/>
        <end position="207"/>
    </location>
</feature>
<feature type="domain" description="ABC transmembrane type-1" evidence="9">
    <location>
        <begin position="145"/>
        <end position="354"/>
    </location>
</feature>
<feature type="compositionally biased region" description="Polar residues" evidence="8">
    <location>
        <begin position="1"/>
        <end position="14"/>
    </location>
</feature>
<dbReference type="OrthoDB" id="147688at2"/>
<evidence type="ECO:0000313" key="10">
    <source>
        <dbReference type="EMBL" id="QDP98438.1"/>
    </source>
</evidence>
<evidence type="ECO:0000256" key="7">
    <source>
        <dbReference type="RuleBase" id="RU363032"/>
    </source>
</evidence>
<feature type="transmembrane region" description="Helical" evidence="7">
    <location>
        <begin position="327"/>
        <end position="350"/>
    </location>
</feature>
<evidence type="ECO:0000256" key="4">
    <source>
        <dbReference type="ARBA" id="ARBA00022692"/>
    </source>
</evidence>
<feature type="transmembrane region" description="Helical" evidence="7">
    <location>
        <begin position="285"/>
        <end position="307"/>
    </location>
</feature>
<comment type="subcellular location">
    <subcellularLocation>
        <location evidence="1 7">Cell membrane</location>
        <topology evidence="1 7">Multi-pass membrane protein</topology>
    </subcellularLocation>
</comment>
<dbReference type="PANTHER" id="PTHR43163">
    <property type="entry name" value="DIPEPTIDE TRANSPORT SYSTEM PERMEASE PROTEIN DPPB-RELATED"/>
    <property type="match status" value="1"/>
</dbReference>
<feature type="region of interest" description="Disordered" evidence="8">
    <location>
        <begin position="1"/>
        <end position="23"/>
    </location>
</feature>
<dbReference type="SUPFAM" id="SSF161098">
    <property type="entry name" value="MetI-like"/>
    <property type="match status" value="1"/>
</dbReference>
<dbReference type="Pfam" id="PF00528">
    <property type="entry name" value="BPD_transp_1"/>
    <property type="match status" value="1"/>
</dbReference>
<evidence type="ECO:0000256" key="6">
    <source>
        <dbReference type="ARBA" id="ARBA00023136"/>
    </source>
</evidence>
<protein>
    <submittedName>
        <fullName evidence="10">ABC transporter permease</fullName>
    </submittedName>
</protein>
<evidence type="ECO:0000256" key="1">
    <source>
        <dbReference type="ARBA" id="ARBA00004651"/>
    </source>
</evidence>
<keyword evidence="11" id="KW-1185">Reference proteome</keyword>
<proteinExistence type="inferred from homology"/>
<dbReference type="PANTHER" id="PTHR43163:SF6">
    <property type="entry name" value="DIPEPTIDE TRANSPORT SYSTEM PERMEASE PROTEIN DPPB-RELATED"/>
    <property type="match status" value="1"/>
</dbReference>
<evidence type="ECO:0000256" key="3">
    <source>
        <dbReference type="ARBA" id="ARBA00022475"/>
    </source>
</evidence>
<evidence type="ECO:0000256" key="2">
    <source>
        <dbReference type="ARBA" id="ARBA00022448"/>
    </source>
</evidence>
<dbReference type="Proteomes" id="UP000319263">
    <property type="component" value="Chromosome"/>
</dbReference>
<dbReference type="InterPro" id="IPR035906">
    <property type="entry name" value="MetI-like_sf"/>
</dbReference>
<dbReference type="AlphaFoldDB" id="A0A516Q4U4"/>
<evidence type="ECO:0000256" key="5">
    <source>
        <dbReference type="ARBA" id="ARBA00022989"/>
    </source>
</evidence>
<dbReference type="CDD" id="cd06261">
    <property type="entry name" value="TM_PBP2"/>
    <property type="match status" value="1"/>
</dbReference>
<feature type="transmembrane region" description="Helical" evidence="7">
    <location>
        <begin position="227"/>
        <end position="246"/>
    </location>
</feature>
<dbReference type="GO" id="GO:0055085">
    <property type="term" value="P:transmembrane transport"/>
    <property type="evidence" value="ECO:0007669"/>
    <property type="project" value="InterPro"/>
</dbReference>
<dbReference type="InterPro" id="IPR000515">
    <property type="entry name" value="MetI-like"/>
</dbReference>
<organism evidence="10 11">
    <name type="scientific">Microlunatus elymi</name>
    <dbReference type="NCBI Taxonomy" id="2596828"/>
    <lineage>
        <taxon>Bacteria</taxon>
        <taxon>Bacillati</taxon>
        <taxon>Actinomycetota</taxon>
        <taxon>Actinomycetes</taxon>
        <taxon>Propionibacteriales</taxon>
        <taxon>Propionibacteriaceae</taxon>
        <taxon>Microlunatus</taxon>
    </lineage>
</organism>
<keyword evidence="2 7" id="KW-0813">Transport</keyword>
<reference evidence="10 11" key="1">
    <citation type="submission" date="2019-07" db="EMBL/GenBank/DDBJ databases">
        <title>Microlunatus dokdonensis sp. nov. isolated from the rhizospheric soil of the wild plant Elymus tsukushiensis.</title>
        <authorList>
            <person name="Ghim S.-Y."/>
            <person name="Hwang Y.-J."/>
            <person name="Son J.-S."/>
            <person name="Shin J.-H."/>
        </authorList>
    </citation>
    <scope>NUCLEOTIDE SEQUENCE [LARGE SCALE GENOMIC DNA]</scope>
    <source>
        <strain evidence="10 11">KUDC0627</strain>
    </source>
</reference>
<keyword evidence="6 7" id="KW-0472">Membrane</keyword>
<dbReference type="EMBL" id="CP041692">
    <property type="protein sequence ID" value="QDP98438.1"/>
    <property type="molecule type" value="Genomic_DNA"/>
</dbReference>
<dbReference type="Gene3D" id="1.10.3720.10">
    <property type="entry name" value="MetI-like"/>
    <property type="match status" value="1"/>
</dbReference>